<dbReference type="OrthoDB" id="396641at2"/>
<dbReference type="RefSeq" id="WP_051604548.1">
    <property type="nucleotide sequence ID" value="NZ_AP018940.1"/>
</dbReference>
<evidence type="ECO:0000256" key="1">
    <source>
        <dbReference type="ARBA" id="ARBA00007362"/>
    </source>
</evidence>
<gene>
    <name evidence="3" type="ORF">MCFN_01180</name>
</gene>
<dbReference type="KEGG" id="mcr:MCFN_01180"/>
<reference evidence="3 4" key="1">
    <citation type="journal article" date="2014" name="Genome Announc.">
        <title>Complete Genome Sequence of the Bovine Mastitis Pathogen Mycoplasma californicum Strain ST-6T (ATCC 33461T).</title>
        <authorList>
            <person name="Calcutt M.J."/>
            <person name="Foecking M.F."/>
            <person name="Fox L.K."/>
        </authorList>
    </citation>
    <scope>NUCLEOTIDE SEQUENCE [LARGE SCALE GENOMIC DNA]</scope>
    <source>
        <strain evidence="3 4">ST-6</strain>
    </source>
</reference>
<name>A0A059XLI5_9BACT</name>
<dbReference type="SUPFAM" id="SSF103481">
    <property type="entry name" value="Multidrug resistance efflux transporter EmrE"/>
    <property type="match status" value="1"/>
</dbReference>
<sequence length="331" mass="36734">MNKYIKNEQKKLFSSTFLGKIFGFIAGISWALVSIFLFLHDQSFKARQGDVNGILNSLQIGVSISFIQEFFALIWAFLVLLMFKRIKDLKKAFQNKNILWIILGSIFGGPFGSVTYILGIQYIGSGLSGSITVTYPVLAAMLAYLFLKQKMNINSIVGGSISLLAILTLGILQFSSGDIKNGWGFLFALFAAIGWAIESFLSSKAMDSGIDPYVSIFVRQCSSVLVLALILVPSFNSFGSIKDVVSNIDVFWILGSSIIGIVSFVLFYIAINKAGVGVASGLNICYVVWIIIFELALFRFYPWYIYILVATVFCAQMFTLVPDFNKRKLKK</sequence>
<dbReference type="eggNOG" id="COG0697">
    <property type="taxonomic scope" value="Bacteria"/>
</dbReference>
<proteinExistence type="inferred from homology"/>
<accession>A0A059XLI5</accession>
<dbReference type="InterPro" id="IPR037185">
    <property type="entry name" value="EmrE-like"/>
</dbReference>
<evidence type="ECO:0000313" key="3">
    <source>
        <dbReference type="EMBL" id="AIA29384.1"/>
    </source>
</evidence>
<protein>
    <submittedName>
        <fullName evidence="3">Putative choline transporter</fullName>
    </submittedName>
</protein>
<evidence type="ECO:0000259" key="2">
    <source>
        <dbReference type="Pfam" id="PF00892"/>
    </source>
</evidence>
<evidence type="ECO:0000313" key="4">
    <source>
        <dbReference type="Proteomes" id="UP000027088"/>
    </source>
</evidence>
<dbReference type="AlphaFoldDB" id="A0A059XLI5"/>
<dbReference type="PANTHER" id="PTHR22911:SF137">
    <property type="entry name" value="SOLUTE CARRIER FAMILY 35 MEMBER G2-RELATED"/>
    <property type="match status" value="1"/>
</dbReference>
<keyword evidence="4" id="KW-1185">Reference proteome</keyword>
<dbReference type="EMBL" id="CP007521">
    <property type="protein sequence ID" value="AIA29384.1"/>
    <property type="molecule type" value="Genomic_DNA"/>
</dbReference>
<dbReference type="InterPro" id="IPR000620">
    <property type="entry name" value="EamA_dom"/>
</dbReference>
<dbReference type="PANTHER" id="PTHR22911">
    <property type="entry name" value="ACYL-MALONYL CONDENSING ENZYME-RELATED"/>
    <property type="match status" value="1"/>
</dbReference>
<comment type="similarity">
    <text evidence="1">Belongs to the EamA transporter family.</text>
</comment>
<dbReference type="GO" id="GO:0016020">
    <property type="term" value="C:membrane"/>
    <property type="evidence" value="ECO:0007669"/>
    <property type="project" value="InterPro"/>
</dbReference>
<dbReference type="Proteomes" id="UP000027088">
    <property type="component" value="Chromosome"/>
</dbReference>
<organism evidence="3 4">
    <name type="scientific">Mycoplasmopsis californica</name>
    <dbReference type="NCBI Taxonomy" id="2113"/>
    <lineage>
        <taxon>Bacteria</taxon>
        <taxon>Bacillati</taxon>
        <taxon>Mycoplasmatota</taxon>
        <taxon>Mycoplasmoidales</taxon>
        <taxon>Metamycoplasmataceae</taxon>
        <taxon>Mycoplasmopsis</taxon>
    </lineage>
</organism>
<dbReference type="Pfam" id="PF00892">
    <property type="entry name" value="EamA"/>
    <property type="match status" value="2"/>
</dbReference>
<feature type="domain" description="EamA" evidence="2">
    <location>
        <begin position="70"/>
        <end position="169"/>
    </location>
</feature>
<feature type="domain" description="EamA" evidence="2">
    <location>
        <begin position="183"/>
        <end position="300"/>
    </location>
</feature>